<name>A1CAV1_ASPCL</name>
<dbReference type="InterPro" id="IPR053187">
    <property type="entry name" value="Notoamide_regulator"/>
</dbReference>
<dbReference type="PANTHER" id="PTHR47256">
    <property type="entry name" value="ZN(II)2CYS6 TRANSCRIPTION FACTOR (EUROFUNG)-RELATED"/>
    <property type="match status" value="1"/>
</dbReference>
<dbReference type="AlphaFoldDB" id="A1CAV1"/>
<keyword evidence="2" id="KW-0238">DNA-binding</keyword>
<evidence type="ECO:0000259" key="6">
    <source>
        <dbReference type="PROSITE" id="PS50048"/>
    </source>
</evidence>
<dbReference type="PROSITE" id="PS00463">
    <property type="entry name" value="ZN2_CY6_FUNGAL_1"/>
    <property type="match status" value="1"/>
</dbReference>
<dbReference type="SUPFAM" id="SSF57701">
    <property type="entry name" value="Zn2/Cys6 DNA-binding domain"/>
    <property type="match status" value="1"/>
</dbReference>
<keyword evidence="3" id="KW-0804">Transcription</keyword>
<dbReference type="EMBL" id="DS027049">
    <property type="protein sequence ID" value="EAW12869.1"/>
    <property type="molecule type" value="Genomic_DNA"/>
</dbReference>
<dbReference type="PANTHER" id="PTHR47256:SF1">
    <property type="entry name" value="ZN(II)2CYS6 TRANSCRIPTION FACTOR (EUROFUNG)"/>
    <property type="match status" value="1"/>
</dbReference>
<feature type="domain" description="Zn(2)-C6 fungal-type" evidence="6">
    <location>
        <begin position="32"/>
        <end position="61"/>
    </location>
</feature>
<dbReference type="GO" id="GO:0008270">
    <property type="term" value="F:zinc ion binding"/>
    <property type="evidence" value="ECO:0007669"/>
    <property type="project" value="InterPro"/>
</dbReference>
<evidence type="ECO:0000256" key="4">
    <source>
        <dbReference type="ARBA" id="ARBA00023242"/>
    </source>
</evidence>
<proteinExistence type="predicted"/>
<dbReference type="CDD" id="cd00067">
    <property type="entry name" value="GAL4"/>
    <property type="match status" value="1"/>
</dbReference>
<dbReference type="PROSITE" id="PS50048">
    <property type="entry name" value="ZN2_CY6_FUNGAL_2"/>
    <property type="match status" value="1"/>
</dbReference>
<feature type="compositionally biased region" description="Acidic residues" evidence="5">
    <location>
        <begin position="539"/>
        <end position="548"/>
    </location>
</feature>
<evidence type="ECO:0000256" key="1">
    <source>
        <dbReference type="ARBA" id="ARBA00023015"/>
    </source>
</evidence>
<dbReference type="SMART" id="SM00066">
    <property type="entry name" value="GAL4"/>
    <property type="match status" value="1"/>
</dbReference>
<dbReference type="GO" id="GO:0000981">
    <property type="term" value="F:DNA-binding transcription factor activity, RNA polymerase II-specific"/>
    <property type="evidence" value="ECO:0007669"/>
    <property type="project" value="InterPro"/>
</dbReference>
<dbReference type="GeneID" id="4706174"/>
<evidence type="ECO:0000256" key="5">
    <source>
        <dbReference type="SAM" id="MobiDB-lite"/>
    </source>
</evidence>
<organism evidence="7 8">
    <name type="scientific">Aspergillus clavatus (strain ATCC 1007 / CBS 513.65 / DSM 816 / NCTC 3887 / NRRL 1 / QM 1276 / 107)</name>
    <dbReference type="NCBI Taxonomy" id="344612"/>
    <lineage>
        <taxon>Eukaryota</taxon>
        <taxon>Fungi</taxon>
        <taxon>Dikarya</taxon>
        <taxon>Ascomycota</taxon>
        <taxon>Pezizomycotina</taxon>
        <taxon>Eurotiomycetes</taxon>
        <taxon>Eurotiomycetidae</taxon>
        <taxon>Eurotiales</taxon>
        <taxon>Aspergillaceae</taxon>
        <taxon>Aspergillus</taxon>
        <taxon>Aspergillus subgen. Fumigati</taxon>
    </lineage>
</organism>
<gene>
    <name evidence="7" type="ORF">ACLA_013000</name>
</gene>
<protein>
    <submittedName>
        <fullName evidence="7">C6 transcription factor, putative</fullName>
    </submittedName>
</protein>
<dbReference type="Gene3D" id="4.10.240.10">
    <property type="entry name" value="Zn(2)-C6 fungal-type DNA-binding domain"/>
    <property type="match status" value="1"/>
</dbReference>
<dbReference type="CDD" id="cd12148">
    <property type="entry name" value="fungal_TF_MHR"/>
    <property type="match status" value="1"/>
</dbReference>
<evidence type="ECO:0000313" key="7">
    <source>
        <dbReference type="EMBL" id="EAW12869.1"/>
    </source>
</evidence>
<dbReference type="OMA" id="DISETCH"/>
<dbReference type="Pfam" id="PF00172">
    <property type="entry name" value="Zn_clus"/>
    <property type="match status" value="1"/>
</dbReference>
<evidence type="ECO:0000313" key="8">
    <source>
        <dbReference type="Proteomes" id="UP000006701"/>
    </source>
</evidence>
<dbReference type="KEGG" id="act:ACLA_013000"/>
<keyword evidence="1" id="KW-0805">Transcription regulation</keyword>
<dbReference type="VEuPathDB" id="FungiDB:ACLA_013000"/>
<dbReference type="RefSeq" id="XP_001274295.1">
    <property type="nucleotide sequence ID" value="XM_001274294.1"/>
</dbReference>
<reference evidence="7 8" key="1">
    <citation type="journal article" date="2008" name="PLoS Genet.">
        <title>Genomic islands in the pathogenic filamentous fungus Aspergillus fumigatus.</title>
        <authorList>
            <person name="Fedorova N.D."/>
            <person name="Khaldi N."/>
            <person name="Joardar V.S."/>
            <person name="Maiti R."/>
            <person name="Amedeo P."/>
            <person name="Anderson M.J."/>
            <person name="Crabtree J."/>
            <person name="Silva J.C."/>
            <person name="Badger J.H."/>
            <person name="Albarraq A."/>
            <person name="Angiuoli S."/>
            <person name="Bussey H."/>
            <person name="Bowyer P."/>
            <person name="Cotty P.J."/>
            <person name="Dyer P.S."/>
            <person name="Egan A."/>
            <person name="Galens K."/>
            <person name="Fraser-Liggett C.M."/>
            <person name="Haas B.J."/>
            <person name="Inman J.M."/>
            <person name="Kent R."/>
            <person name="Lemieux S."/>
            <person name="Malavazi I."/>
            <person name="Orvis J."/>
            <person name="Roemer T."/>
            <person name="Ronning C.M."/>
            <person name="Sundaram J.P."/>
            <person name="Sutton G."/>
            <person name="Turner G."/>
            <person name="Venter J.C."/>
            <person name="White O.R."/>
            <person name="Whitty B.R."/>
            <person name="Youngman P."/>
            <person name="Wolfe K.H."/>
            <person name="Goldman G.H."/>
            <person name="Wortman J.R."/>
            <person name="Jiang B."/>
            <person name="Denning D.W."/>
            <person name="Nierman W.C."/>
        </authorList>
    </citation>
    <scope>NUCLEOTIDE SEQUENCE [LARGE SCALE GENOMIC DNA]</scope>
    <source>
        <strain evidence="8">ATCC 1007 / CBS 513.65 / DSM 816 / NCTC 3887 / NRRL 1</strain>
    </source>
</reference>
<sequence>MAEPQSRVLAPALPGVLGANESQQRRKNVGTACSVCKARKLKCSGTSPCTNCLKNNVECTLDATTDRRRRGALKRKLGQLEENEDLLVRLVSTLRESGNRHTIQLLNLIRSNASLPEIKRYIDTQLAGLESEKTPELIEVCNEMQRFEQTGPRSRRRRRILDAQHAVEPLFQVQAGPWTMVTADDAYVSHLISLWLTWVHPFYNWIDRGLFLRDMKSGSLESKFCSPFLVNVMLADASAYSDGPEALAQGARFYNEAKRLLDKEEGRYTLVTAQGIGVLWTCAFMNRKDRHGWIYQSQLAYAVRELSQSTTAPSPADKDALELSQVTNLTIWGLFNIAMTRAISDRKVPLIKPPRRLPMPPISHDLDADPWFPYPTESEKLQAHTSLYDLIKKSDKIGEPNSSNAPGSTQPFLKDLDEVRLSSARSISQLMRVYRSSWGVDRMPEGTSQWVNTALFSLLERLDTPENADAFINLSIAAKAASRRWSWSRAALDNIHSTATTMGVHIPTETEPLFADLEGRQDCSRTSSESPLFRVESVEATDGDGSES</sequence>
<dbReference type="eggNOG" id="ENOG502SP7J">
    <property type="taxonomic scope" value="Eukaryota"/>
</dbReference>
<dbReference type="InterPro" id="IPR036864">
    <property type="entry name" value="Zn2-C6_fun-type_DNA-bd_sf"/>
</dbReference>
<evidence type="ECO:0000256" key="3">
    <source>
        <dbReference type="ARBA" id="ARBA00023163"/>
    </source>
</evidence>
<evidence type="ECO:0000256" key="2">
    <source>
        <dbReference type="ARBA" id="ARBA00023125"/>
    </source>
</evidence>
<dbReference type="HOGENOM" id="CLU_007003_8_2_1"/>
<feature type="region of interest" description="Disordered" evidence="5">
    <location>
        <begin position="520"/>
        <end position="548"/>
    </location>
</feature>
<dbReference type="GO" id="GO:0003677">
    <property type="term" value="F:DNA binding"/>
    <property type="evidence" value="ECO:0007669"/>
    <property type="project" value="UniProtKB-KW"/>
</dbReference>
<keyword evidence="8" id="KW-1185">Reference proteome</keyword>
<dbReference type="InterPro" id="IPR001138">
    <property type="entry name" value="Zn2Cys6_DnaBD"/>
</dbReference>
<accession>A1CAV1</accession>
<keyword evidence="4" id="KW-0539">Nucleus</keyword>
<dbReference type="OrthoDB" id="2593732at2759"/>
<dbReference type="Proteomes" id="UP000006701">
    <property type="component" value="Unassembled WGS sequence"/>
</dbReference>